<reference evidence="1" key="1">
    <citation type="journal article" date="2023" name="IScience">
        <title>Live-bearing cockroach genome reveals convergent evolutionary mechanisms linked to viviparity in insects and beyond.</title>
        <authorList>
            <person name="Fouks B."/>
            <person name="Harrison M.C."/>
            <person name="Mikhailova A.A."/>
            <person name="Marchal E."/>
            <person name="English S."/>
            <person name="Carruthers M."/>
            <person name="Jennings E.C."/>
            <person name="Chiamaka E.L."/>
            <person name="Frigard R.A."/>
            <person name="Pippel M."/>
            <person name="Attardo G.M."/>
            <person name="Benoit J.B."/>
            <person name="Bornberg-Bauer E."/>
            <person name="Tobe S.S."/>
        </authorList>
    </citation>
    <scope>NUCLEOTIDE SEQUENCE</scope>
    <source>
        <strain evidence="1">Stay&amp;Tobe</strain>
    </source>
</reference>
<evidence type="ECO:0000313" key="2">
    <source>
        <dbReference type="Proteomes" id="UP001233999"/>
    </source>
</evidence>
<reference evidence="1" key="2">
    <citation type="submission" date="2023-05" db="EMBL/GenBank/DDBJ databases">
        <authorList>
            <person name="Fouks B."/>
        </authorList>
    </citation>
    <scope>NUCLEOTIDE SEQUENCE</scope>
    <source>
        <strain evidence="1">Stay&amp;Tobe</strain>
        <tissue evidence="1">Testes</tissue>
    </source>
</reference>
<proteinExistence type="predicted"/>
<accession>A0AAD8ABQ6</accession>
<organism evidence="1 2">
    <name type="scientific">Diploptera punctata</name>
    <name type="common">Pacific beetle cockroach</name>
    <dbReference type="NCBI Taxonomy" id="6984"/>
    <lineage>
        <taxon>Eukaryota</taxon>
        <taxon>Metazoa</taxon>
        <taxon>Ecdysozoa</taxon>
        <taxon>Arthropoda</taxon>
        <taxon>Hexapoda</taxon>
        <taxon>Insecta</taxon>
        <taxon>Pterygota</taxon>
        <taxon>Neoptera</taxon>
        <taxon>Polyneoptera</taxon>
        <taxon>Dictyoptera</taxon>
        <taxon>Blattodea</taxon>
        <taxon>Blaberoidea</taxon>
        <taxon>Blaberidae</taxon>
        <taxon>Diplopterinae</taxon>
        <taxon>Diploptera</taxon>
    </lineage>
</organism>
<name>A0AAD8ABQ6_DIPPU</name>
<dbReference type="AlphaFoldDB" id="A0AAD8ABQ6"/>
<dbReference type="EMBL" id="JASPKZ010002297">
    <property type="protein sequence ID" value="KAJ9596077.1"/>
    <property type="molecule type" value="Genomic_DNA"/>
</dbReference>
<protein>
    <submittedName>
        <fullName evidence="1">Uncharacterized protein</fullName>
    </submittedName>
</protein>
<sequence>MHDWPRHHTAISIGSENNSSINMLVTKLLLFFFFFFNVNKHLFLGPFYWKLTHVRKRSTLRCPPVRVGSSVILTTRCLDLTSLFHCLFSVVRSGTYSVFAFPKVLKQPCDTLHNTIHQFTIFSQLSEENKDFNPTWRKFAYSVYLGCLDLTSLFHCLKLFSFHFQCGMTCLRRHWFDARWNPFMAGMVYESGALFSDLLYLSFMAYD</sequence>
<dbReference type="Proteomes" id="UP001233999">
    <property type="component" value="Unassembled WGS sequence"/>
</dbReference>
<feature type="non-terminal residue" evidence="1">
    <location>
        <position position="207"/>
    </location>
</feature>
<evidence type="ECO:0000313" key="1">
    <source>
        <dbReference type="EMBL" id="KAJ9596077.1"/>
    </source>
</evidence>
<comment type="caution">
    <text evidence="1">The sequence shown here is derived from an EMBL/GenBank/DDBJ whole genome shotgun (WGS) entry which is preliminary data.</text>
</comment>
<keyword evidence="2" id="KW-1185">Reference proteome</keyword>
<gene>
    <name evidence="1" type="ORF">L9F63_012732</name>
</gene>